<sequence length="211" mass="22810">MNDLKKSFEADKLKLKADREALDVQRKAFDEEKEGLKASAAQATGDNQWLIEQGFHQVVTYLLHSNDSNSTLGEVYTKLLNYGKHLGLVAGFKLHESGQALEQSPMFHPDASGVFKESVQQMERLSYPNGLKPAGLNEMVCAEVFDSLSKKRSRSGDSEETYSEEDANVSKEASLEGSAVGGDGGPKSKKAKKAKKGKGDGSGASKPLVDV</sequence>
<reference evidence="2" key="1">
    <citation type="journal article" date="2017" name="Nature">
        <title>The sunflower genome provides insights into oil metabolism, flowering and Asterid evolution.</title>
        <authorList>
            <person name="Badouin H."/>
            <person name="Gouzy J."/>
            <person name="Grassa C.J."/>
            <person name="Murat F."/>
            <person name="Staton S.E."/>
            <person name="Cottret L."/>
            <person name="Lelandais-Briere C."/>
            <person name="Owens G.L."/>
            <person name="Carrere S."/>
            <person name="Mayjonade B."/>
            <person name="Legrand L."/>
            <person name="Gill N."/>
            <person name="Kane N.C."/>
            <person name="Bowers J.E."/>
            <person name="Hubner S."/>
            <person name="Bellec A."/>
            <person name="Berard A."/>
            <person name="Berges H."/>
            <person name="Blanchet N."/>
            <person name="Boniface M.C."/>
            <person name="Brunel D."/>
            <person name="Catrice O."/>
            <person name="Chaidir N."/>
            <person name="Claudel C."/>
            <person name="Donnadieu C."/>
            <person name="Faraut T."/>
            <person name="Fievet G."/>
            <person name="Helmstetter N."/>
            <person name="King M."/>
            <person name="Knapp S.J."/>
            <person name="Lai Z."/>
            <person name="Le Paslier M.C."/>
            <person name="Lippi Y."/>
            <person name="Lorenzon L."/>
            <person name="Mandel J.R."/>
            <person name="Marage G."/>
            <person name="Marchand G."/>
            <person name="Marquand E."/>
            <person name="Bret-Mestries E."/>
            <person name="Morien E."/>
            <person name="Nambeesan S."/>
            <person name="Nguyen T."/>
            <person name="Pegot-Espagnet P."/>
            <person name="Pouilly N."/>
            <person name="Raftis F."/>
            <person name="Sallet E."/>
            <person name="Schiex T."/>
            <person name="Thomas J."/>
            <person name="Vandecasteele C."/>
            <person name="Vares D."/>
            <person name="Vear F."/>
            <person name="Vautrin S."/>
            <person name="Crespi M."/>
            <person name="Mangin B."/>
            <person name="Burke J.M."/>
            <person name="Salse J."/>
            <person name="Munos S."/>
            <person name="Vincourt P."/>
            <person name="Rieseberg L.H."/>
            <person name="Langlade N.B."/>
        </authorList>
    </citation>
    <scope>NUCLEOTIDE SEQUENCE</scope>
    <source>
        <tissue evidence="2">Leaves</tissue>
    </source>
</reference>
<dbReference type="AlphaFoldDB" id="A0A9K3GY75"/>
<gene>
    <name evidence="2" type="ORF">HanXRQr2_Chr16g0748871</name>
</gene>
<comment type="caution">
    <text evidence="2">The sequence shown here is derived from an EMBL/GenBank/DDBJ whole genome shotgun (WGS) entry which is preliminary data.</text>
</comment>
<keyword evidence="3" id="KW-1185">Reference proteome</keyword>
<dbReference type="EMBL" id="MNCJ02000331">
    <property type="protein sequence ID" value="KAF5760060.1"/>
    <property type="molecule type" value="Genomic_DNA"/>
</dbReference>
<dbReference type="Gramene" id="mRNA:HanXRQr2_Chr16g0748871">
    <property type="protein sequence ID" value="mRNA:HanXRQr2_Chr16g0748871"/>
    <property type="gene ID" value="HanXRQr2_Chr16g0748871"/>
</dbReference>
<organism evidence="2 3">
    <name type="scientific">Helianthus annuus</name>
    <name type="common">Common sunflower</name>
    <dbReference type="NCBI Taxonomy" id="4232"/>
    <lineage>
        <taxon>Eukaryota</taxon>
        <taxon>Viridiplantae</taxon>
        <taxon>Streptophyta</taxon>
        <taxon>Embryophyta</taxon>
        <taxon>Tracheophyta</taxon>
        <taxon>Spermatophyta</taxon>
        <taxon>Magnoliopsida</taxon>
        <taxon>eudicotyledons</taxon>
        <taxon>Gunneridae</taxon>
        <taxon>Pentapetalae</taxon>
        <taxon>asterids</taxon>
        <taxon>campanulids</taxon>
        <taxon>Asterales</taxon>
        <taxon>Asteraceae</taxon>
        <taxon>Asteroideae</taxon>
        <taxon>Heliantheae alliance</taxon>
        <taxon>Heliantheae</taxon>
        <taxon>Helianthus</taxon>
    </lineage>
</organism>
<feature type="region of interest" description="Disordered" evidence="1">
    <location>
        <begin position="150"/>
        <end position="211"/>
    </location>
</feature>
<name>A0A9K3GY75_HELAN</name>
<protein>
    <submittedName>
        <fullName evidence="2">Uncharacterized protein</fullName>
    </submittedName>
</protein>
<feature type="compositionally biased region" description="Basic residues" evidence="1">
    <location>
        <begin position="187"/>
        <end position="196"/>
    </location>
</feature>
<evidence type="ECO:0000313" key="2">
    <source>
        <dbReference type="EMBL" id="KAF5760060.1"/>
    </source>
</evidence>
<evidence type="ECO:0000256" key="1">
    <source>
        <dbReference type="SAM" id="MobiDB-lite"/>
    </source>
</evidence>
<feature type="compositionally biased region" description="Acidic residues" evidence="1">
    <location>
        <begin position="158"/>
        <end position="167"/>
    </location>
</feature>
<evidence type="ECO:0000313" key="3">
    <source>
        <dbReference type="Proteomes" id="UP000215914"/>
    </source>
</evidence>
<reference evidence="2" key="2">
    <citation type="submission" date="2020-06" db="EMBL/GenBank/DDBJ databases">
        <title>Helianthus annuus Genome sequencing and assembly Release 2.</title>
        <authorList>
            <person name="Gouzy J."/>
            <person name="Langlade N."/>
            <person name="Munos S."/>
        </authorList>
    </citation>
    <scope>NUCLEOTIDE SEQUENCE</scope>
    <source>
        <tissue evidence="2">Leaves</tissue>
    </source>
</reference>
<accession>A0A9K3GY75</accession>
<proteinExistence type="predicted"/>
<dbReference type="Proteomes" id="UP000215914">
    <property type="component" value="Unassembled WGS sequence"/>
</dbReference>